<dbReference type="PANTHER" id="PTHR30363:SF44">
    <property type="entry name" value="AGA OPERON TRANSCRIPTIONAL REPRESSOR-RELATED"/>
    <property type="match status" value="1"/>
</dbReference>
<dbReference type="GO" id="GO:0003700">
    <property type="term" value="F:DNA-binding transcription factor activity"/>
    <property type="evidence" value="ECO:0007669"/>
    <property type="project" value="InterPro"/>
</dbReference>
<dbReference type="InterPro" id="IPR050313">
    <property type="entry name" value="Carb_Metab_HTH_regulators"/>
</dbReference>
<keyword evidence="1" id="KW-0805">Transcription regulation</keyword>
<dbReference type="SMART" id="SM00420">
    <property type="entry name" value="HTH_DEOR"/>
    <property type="match status" value="1"/>
</dbReference>
<dbReference type="EMBL" id="CP036150">
    <property type="protein sequence ID" value="QEN09165.1"/>
    <property type="molecule type" value="Genomic_DNA"/>
</dbReference>
<dbReference type="SUPFAM" id="SSF100950">
    <property type="entry name" value="NagB/RpiA/CoA transferase-like"/>
    <property type="match status" value="1"/>
</dbReference>
<dbReference type="Proteomes" id="UP000324209">
    <property type="component" value="Chromosome"/>
</dbReference>
<evidence type="ECO:0000256" key="2">
    <source>
        <dbReference type="ARBA" id="ARBA00023163"/>
    </source>
</evidence>
<dbReference type="Pfam" id="PF08220">
    <property type="entry name" value="HTH_DeoR"/>
    <property type="match status" value="1"/>
</dbReference>
<gene>
    <name evidence="4" type="ORF">EXM22_14690</name>
</gene>
<dbReference type="PROSITE" id="PS51000">
    <property type="entry name" value="HTH_DEOR_2"/>
    <property type="match status" value="1"/>
</dbReference>
<evidence type="ECO:0000256" key="1">
    <source>
        <dbReference type="ARBA" id="ARBA00023015"/>
    </source>
</evidence>
<organism evidence="4 5">
    <name type="scientific">Oceanispirochaeta crateris</name>
    <dbReference type="NCBI Taxonomy" id="2518645"/>
    <lineage>
        <taxon>Bacteria</taxon>
        <taxon>Pseudomonadati</taxon>
        <taxon>Spirochaetota</taxon>
        <taxon>Spirochaetia</taxon>
        <taxon>Spirochaetales</taxon>
        <taxon>Spirochaetaceae</taxon>
        <taxon>Oceanispirochaeta</taxon>
    </lineage>
</organism>
<reference evidence="4 5" key="1">
    <citation type="submission" date="2019-02" db="EMBL/GenBank/DDBJ databases">
        <title>Complete Genome Sequence and Methylome Analysis of free living Spirochaetas.</title>
        <authorList>
            <person name="Fomenkov A."/>
            <person name="Dubinina G."/>
            <person name="Leshcheva N."/>
            <person name="Mikheeva N."/>
            <person name="Grabovich M."/>
            <person name="Vincze T."/>
            <person name="Roberts R.J."/>
        </authorList>
    </citation>
    <scope>NUCLEOTIDE SEQUENCE [LARGE SCALE GENOMIC DNA]</scope>
    <source>
        <strain evidence="4 5">K2</strain>
    </source>
</reference>
<dbReference type="RefSeq" id="WP_149487241.1">
    <property type="nucleotide sequence ID" value="NZ_CP036150.1"/>
</dbReference>
<dbReference type="KEGG" id="ock:EXM22_14690"/>
<sequence>MSKIEKRQKKLLDLLQIYKRIDISQVSKWLDISETTARRMCSKLEEDQKVIRVHGGVQLTEQFLNEFSYQSKELKQLHEKVSIGNYSASLITSGDRIYLDSGTTIHQFAMALINRIKKQEFQDLVVITNSLANFDPLAEYCKVILVGGEVRLPRLDVCGSISEEIISKFHITKAFLGVDGVHIQKGFMTTDERTSTLNKLILADVDEAYILCDSTKFGKTSFMAYAQPDEVKNVVTDWNLADKTAEIFTQAGFPLVITDETIV</sequence>
<dbReference type="InterPro" id="IPR001034">
    <property type="entry name" value="DeoR_HTH"/>
</dbReference>
<dbReference type="AlphaFoldDB" id="A0A5C1QM32"/>
<dbReference type="SMART" id="SM01134">
    <property type="entry name" value="DeoRC"/>
    <property type="match status" value="1"/>
</dbReference>
<dbReference type="Gene3D" id="3.40.50.1360">
    <property type="match status" value="1"/>
</dbReference>
<keyword evidence="5" id="KW-1185">Reference proteome</keyword>
<dbReference type="InterPro" id="IPR036390">
    <property type="entry name" value="WH_DNA-bd_sf"/>
</dbReference>
<evidence type="ECO:0000259" key="3">
    <source>
        <dbReference type="PROSITE" id="PS51000"/>
    </source>
</evidence>
<keyword evidence="2" id="KW-0804">Transcription</keyword>
<protein>
    <submittedName>
        <fullName evidence="4">DeoR/GlpR transcriptional regulator</fullName>
    </submittedName>
</protein>
<dbReference type="OrthoDB" id="308679at2"/>
<dbReference type="InterPro" id="IPR037171">
    <property type="entry name" value="NagB/RpiA_transferase-like"/>
</dbReference>
<dbReference type="Pfam" id="PF00455">
    <property type="entry name" value="DeoRC"/>
    <property type="match status" value="1"/>
</dbReference>
<dbReference type="SUPFAM" id="SSF46785">
    <property type="entry name" value="Winged helix' DNA-binding domain"/>
    <property type="match status" value="1"/>
</dbReference>
<evidence type="ECO:0000313" key="5">
    <source>
        <dbReference type="Proteomes" id="UP000324209"/>
    </source>
</evidence>
<dbReference type="InterPro" id="IPR014036">
    <property type="entry name" value="DeoR-like_C"/>
</dbReference>
<accession>A0A5C1QM32</accession>
<evidence type="ECO:0000313" key="4">
    <source>
        <dbReference type="EMBL" id="QEN09165.1"/>
    </source>
</evidence>
<feature type="domain" description="HTH deoR-type" evidence="3">
    <location>
        <begin position="4"/>
        <end position="59"/>
    </location>
</feature>
<proteinExistence type="predicted"/>
<dbReference type="PANTHER" id="PTHR30363">
    <property type="entry name" value="HTH-TYPE TRANSCRIPTIONAL REGULATOR SRLR-RELATED"/>
    <property type="match status" value="1"/>
</dbReference>
<name>A0A5C1QM32_9SPIO</name>